<dbReference type="EMBL" id="CM011687">
    <property type="protein sequence ID" value="TMS11248.1"/>
    <property type="molecule type" value="Genomic_DNA"/>
</dbReference>
<evidence type="ECO:0000313" key="2">
    <source>
        <dbReference type="Proteomes" id="UP000793456"/>
    </source>
</evidence>
<accession>A0ACD3QVT7</accession>
<protein>
    <submittedName>
        <fullName evidence="1">Uncharacterized protein</fullName>
    </submittedName>
</protein>
<reference evidence="1" key="1">
    <citation type="submission" date="2018-11" db="EMBL/GenBank/DDBJ databases">
        <title>The sequence and de novo assembly of Larimichthys crocea genome using PacBio and Hi-C technologies.</title>
        <authorList>
            <person name="Xu P."/>
            <person name="Chen B."/>
            <person name="Zhou Z."/>
            <person name="Ke Q."/>
            <person name="Wu Y."/>
            <person name="Bai H."/>
            <person name="Pu F."/>
        </authorList>
    </citation>
    <scope>NUCLEOTIDE SEQUENCE</scope>
    <source>
        <tissue evidence="1">Muscle</tissue>
    </source>
</reference>
<organism evidence="1 2">
    <name type="scientific">Larimichthys crocea</name>
    <name type="common">Large yellow croaker</name>
    <name type="synonym">Pseudosciaena crocea</name>
    <dbReference type="NCBI Taxonomy" id="215358"/>
    <lineage>
        <taxon>Eukaryota</taxon>
        <taxon>Metazoa</taxon>
        <taxon>Chordata</taxon>
        <taxon>Craniata</taxon>
        <taxon>Vertebrata</taxon>
        <taxon>Euteleostomi</taxon>
        <taxon>Actinopterygii</taxon>
        <taxon>Neopterygii</taxon>
        <taxon>Teleostei</taxon>
        <taxon>Neoteleostei</taxon>
        <taxon>Acanthomorphata</taxon>
        <taxon>Eupercaria</taxon>
        <taxon>Sciaenidae</taxon>
        <taxon>Larimichthys</taxon>
    </lineage>
</organism>
<dbReference type="Proteomes" id="UP000793456">
    <property type="component" value="Chromosome XIV"/>
</dbReference>
<keyword evidence="2" id="KW-1185">Reference proteome</keyword>
<gene>
    <name evidence="1" type="ORF">E3U43_020241</name>
</gene>
<evidence type="ECO:0000313" key="1">
    <source>
        <dbReference type="EMBL" id="TMS11248.1"/>
    </source>
</evidence>
<name>A0ACD3QVT7_LARCR</name>
<comment type="caution">
    <text evidence="1">The sequence shown here is derived from an EMBL/GenBank/DDBJ whole genome shotgun (WGS) entry which is preliminary data.</text>
</comment>
<proteinExistence type="predicted"/>
<sequence>MLTNIFESNRHALFRNLHMKLGLQKIACKVAVKETVKQLICFCCIKIVFGAEGQALGSWGKKKELQRRNSDAFRWSFGIHTLISLMTSYCQAADDKLVGEIKVCSTVEVFRLNLTPLKQVQSSQSPSVLRWPTLLGTKKFC</sequence>